<dbReference type="AlphaFoldDB" id="A0AAI9GET1"/>
<name>A0AAI9GET1_9ENTR</name>
<evidence type="ECO:0000313" key="2">
    <source>
        <dbReference type="EMBL" id="EMB2808565.1"/>
    </source>
</evidence>
<protein>
    <submittedName>
        <fullName evidence="2">Uncharacterized protein</fullName>
    </submittedName>
</protein>
<dbReference type="Proteomes" id="UP001289659">
    <property type="component" value="Unassembled WGS sequence"/>
</dbReference>
<keyword evidence="1" id="KW-0472">Membrane</keyword>
<organism evidence="2 3">
    <name type="scientific">Enterobacter hormaechei subsp. hoffmannii</name>
    <dbReference type="NCBI Taxonomy" id="1812934"/>
    <lineage>
        <taxon>Bacteria</taxon>
        <taxon>Pseudomonadati</taxon>
        <taxon>Pseudomonadota</taxon>
        <taxon>Gammaproteobacteria</taxon>
        <taxon>Enterobacterales</taxon>
        <taxon>Enterobacteriaceae</taxon>
        <taxon>Enterobacter</taxon>
        <taxon>Enterobacter cloacae complex</taxon>
    </lineage>
</organism>
<feature type="transmembrane region" description="Helical" evidence="1">
    <location>
        <begin position="21"/>
        <end position="44"/>
    </location>
</feature>
<dbReference type="EMBL" id="ABPNFY010000011">
    <property type="protein sequence ID" value="EMB2808565.1"/>
    <property type="molecule type" value="Genomic_DNA"/>
</dbReference>
<dbReference type="RefSeq" id="WP_022647567.1">
    <property type="nucleotide sequence ID" value="NZ_AP019817.1"/>
</dbReference>
<proteinExistence type="predicted"/>
<accession>A0AAI9GET1</accession>
<reference evidence="2" key="1">
    <citation type="submission" date="2023-12" db="EMBL/GenBank/DDBJ databases">
        <authorList>
            <consortium name="Clinical and Environmental Microbiology Branch: Whole genome sequencing antimicrobial resistance pathogens in the healthcare setting"/>
        </authorList>
    </citation>
    <scope>NUCLEOTIDE SEQUENCE</scope>
    <source>
        <strain evidence="2">Clinical</strain>
    </source>
</reference>
<keyword evidence="1" id="KW-0812">Transmembrane</keyword>
<evidence type="ECO:0000313" key="3">
    <source>
        <dbReference type="Proteomes" id="UP001289659"/>
    </source>
</evidence>
<evidence type="ECO:0000256" key="1">
    <source>
        <dbReference type="SAM" id="Phobius"/>
    </source>
</evidence>
<feature type="transmembrane region" description="Helical" evidence="1">
    <location>
        <begin position="59"/>
        <end position="87"/>
    </location>
</feature>
<comment type="caution">
    <text evidence="2">The sequence shown here is derived from an EMBL/GenBank/DDBJ whole genome shotgun (WGS) entry which is preliminary data.</text>
</comment>
<dbReference type="GeneID" id="99705112"/>
<keyword evidence="1" id="KW-1133">Transmembrane helix</keyword>
<gene>
    <name evidence="2" type="ORF">U8038_003507</name>
</gene>
<sequence>MNYIDQFINFVSTLYTPRRACTTLFMICGGVLSLCIILPLLHLWLTTAIKPIAQNYETYILLISLVIGVSLGIVVFSIVDLIVLTIYEHLISKKKKSQSELKAIKEKNIRDEVIFSNFKTAYFHLSIDKINIIRSLITFPSLSFHSEHEDVKFLEKSGWIEALTYISDEEKVYQLNQTIRLYADDRWNEEVNFNTDHFHSFDAETAISIINAMSDVKIKAELDEFNFSFYKSDIEKCFEVSEFTETLYSLRFKERYEKKFSELHLKPFRSERLFSIKVRENIPDLDIPF</sequence>